<dbReference type="Gene3D" id="1.25.40.20">
    <property type="entry name" value="Ankyrin repeat-containing domain"/>
    <property type="match status" value="1"/>
</dbReference>
<accession>A0ABD2XEG8</accession>
<evidence type="ECO:0000313" key="2">
    <source>
        <dbReference type="EMBL" id="KAL3403644.1"/>
    </source>
</evidence>
<sequence length="457" mass="53217">MGKAYSELEKYRQHFYHGEEQIPAQLMKKFEDSKWMRTMYSLVFRYKHSHPPESTKAYKTAATRYKLSTLYAYGKYKREPTAIKNYLLRVWGLNVTQVNYEQLMSHLEFKRHFAAKGFCLECKIDYLKNESNGEFYLDGVEFWCPPLQVNLLALRHFIFERMLTHNDPNTWDVFSSASMYRVCHELYNAYQREGDVSSNREMDLLKLLIEKTASIGIRESASEGHPIFQILSCHMYNVLVSDETEDTIHARAIMSGFEYQLNVYARIFFRDRIAVEAIESTFKKGIGPNLFDDKGNSLLSMAVSYLNYNVVKLLLERGADPKTVSFTGGYFNSRVHILLSFELVQNLVDIITLLKMSEYELSYKDKVNILNFIVAHKYVARYHNIGALLALGSPQLIRQNSDQVLNGDVETVHDENYRDIIAERRLTIERYVLAVKTGKMYRQDEGLFQEICEQCSG</sequence>
<dbReference type="EMBL" id="JBJJXI010000029">
    <property type="protein sequence ID" value="KAL3403644.1"/>
    <property type="molecule type" value="Genomic_DNA"/>
</dbReference>
<keyword evidence="1" id="KW-0040">ANK repeat</keyword>
<dbReference type="SUPFAM" id="SSF48403">
    <property type="entry name" value="Ankyrin repeat"/>
    <property type="match status" value="1"/>
</dbReference>
<dbReference type="AlphaFoldDB" id="A0ABD2XEG8"/>
<proteinExistence type="predicted"/>
<keyword evidence="3" id="KW-1185">Reference proteome</keyword>
<reference evidence="2 3" key="1">
    <citation type="journal article" date="2024" name="bioRxiv">
        <title>A reference genome for Trichogramma kaykai: A tiny desert-dwelling parasitoid wasp with competing sex-ratio distorters.</title>
        <authorList>
            <person name="Culotta J."/>
            <person name="Lindsey A.R."/>
        </authorList>
    </citation>
    <scope>NUCLEOTIDE SEQUENCE [LARGE SCALE GENOMIC DNA]</scope>
    <source>
        <strain evidence="2 3">KSX58</strain>
    </source>
</reference>
<dbReference type="PROSITE" id="PS50297">
    <property type="entry name" value="ANK_REP_REGION"/>
    <property type="match status" value="1"/>
</dbReference>
<protein>
    <submittedName>
        <fullName evidence="2">Uncharacterized protein</fullName>
    </submittedName>
</protein>
<dbReference type="InterPro" id="IPR036770">
    <property type="entry name" value="Ankyrin_rpt-contain_sf"/>
</dbReference>
<name>A0ABD2XEG8_9HYME</name>
<comment type="caution">
    <text evidence="2">The sequence shown here is derived from an EMBL/GenBank/DDBJ whole genome shotgun (WGS) entry which is preliminary data.</text>
</comment>
<organism evidence="2 3">
    <name type="scientific">Trichogramma kaykai</name>
    <dbReference type="NCBI Taxonomy" id="54128"/>
    <lineage>
        <taxon>Eukaryota</taxon>
        <taxon>Metazoa</taxon>
        <taxon>Ecdysozoa</taxon>
        <taxon>Arthropoda</taxon>
        <taxon>Hexapoda</taxon>
        <taxon>Insecta</taxon>
        <taxon>Pterygota</taxon>
        <taxon>Neoptera</taxon>
        <taxon>Endopterygota</taxon>
        <taxon>Hymenoptera</taxon>
        <taxon>Apocrita</taxon>
        <taxon>Proctotrupomorpha</taxon>
        <taxon>Chalcidoidea</taxon>
        <taxon>Trichogrammatidae</taxon>
        <taxon>Trichogramma</taxon>
    </lineage>
</organism>
<feature type="repeat" description="ANK" evidence="1">
    <location>
        <begin position="294"/>
        <end position="326"/>
    </location>
</feature>
<dbReference type="PROSITE" id="PS50088">
    <property type="entry name" value="ANK_REPEAT"/>
    <property type="match status" value="1"/>
</dbReference>
<evidence type="ECO:0000256" key="1">
    <source>
        <dbReference type="PROSITE-ProRule" id="PRU00023"/>
    </source>
</evidence>
<gene>
    <name evidence="2" type="ORF">TKK_003585</name>
</gene>
<dbReference type="Pfam" id="PF00023">
    <property type="entry name" value="Ank"/>
    <property type="match status" value="1"/>
</dbReference>
<dbReference type="Proteomes" id="UP001627154">
    <property type="component" value="Unassembled WGS sequence"/>
</dbReference>
<dbReference type="InterPro" id="IPR002110">
    <property type="entry name" value="Ankyrin_rpt"/>
</dbReference>
<evidence type="ECO:0000313" key="3">
    <source>
        <dbReference type="Proteomes" id="UP001627154"/>
    </source>
</evidence>